<dbReference type="RefSeq" id="WP_144074026.1">
    <property type="nucleotide sequence ID" value="NZ_CP076128.1"/>
</dbReference>
<dbReference type="SUPFAM" id="SSF53067">
    <property type="entry name" value="Actin-like ATPase domain"/>
    <property type="match status" value="2"/>
</dbReference>
<proteinExistence type="predicted"/>
<dbReference type="Pfam" id="PF02541">
    <property type="entry name" value="Ppx-GppA"/>
    <property type="match status" value="1"/>
</dbReference>
<gene>
    <name evidence="2" type="ORF">KM029_15030</name>
</gene>
<dbReference type="InterPro" id="IPR050273">
    <property type="entry name" value="GppA/Ppx_hydrolase"/>
</dbReference>
<evidence type="ECO:0000313" key="2">
    <source>
        <dbReference type="EMBL" id="QWG06618.1"/>
    </source>
</evidence>
<dbReference type="InterPro" id="IPR003695">
    <property type="entry name" value="Ppx_GppA_N"/>
</dbReference>
<organism evidence="2 3">
    <name type="scientific">Flammeovirga kamogawensis</name>
    <dbReference type="NCBI Taxonomy" id="373891"/>
    <lineage>
        <taxon>Bacteria</taxon>
        <taxon>Pseudomonadati</taxon>
        <taxon>Bacteroidota</taxon>
        <taxon>Cytophagia</taxon>
        <taxon>Cytophagales</taxon>
        <taxon>Flammeovirgaceae</taxon>
        <taxon>Flammeovirga</taxon>
    </lineage>
</organism>
<keyword evidence="3" id="KW-1185">Reference proteome</keyword>
<dbReference type="Gene3D" id="3.30.420.40">
    <property type="match status" value="1"/>
</dbReference>
<sequence>MKKRRASIDMGTNTFQLLIADVVNETSIEKVYQEDIFVRLGKGGISRGVLTQEAMHRAYDALEVFNIKIKEFDVKNVVAGATSAVRSAVNGMDFIETIHSRFGYTPKIIEGNEEANVIYHGVKSDIVLSETSIIMDIGGGSVEFIICDNECVLWKQSFEIGAQRLFDLFCKQDPIAQQDLNELNDFVVKSLSDLWIAVKFYSPTKIIGAAGTFETLQEIYGSKNSIVPSEVKKVEVLAYKEMYKMFISYTLSERLLIPGLIKQRVNMIVPASALLMTVLEVLNFSEIEISGASLREGLLLYKVG</sequence>
<dbReference type="PANTHER" id="PTHR30005:SF0">
    <property type="entry name" value="RETROGRADE REGULATION PROTEIN 2"/>
    <property type="match status" value="1"/>
</dbReference>
<reference evidence="2 3" key="1">
    <citation type="submission" date="2021-05" db="EMBL/GenBank/DDBJ databases">
        <title>Comparative genomic studies on the polysaccharide-degrading batcterial strains of the Flammeovirga genus.</title>
        <authorList>
            <person name="Zewei F."/>
            <person name="Zheng Z."/>
            <person name="Yu L."/>
            <person name="Ruyue G."/>
            <person name="Yanhong M."/>
            <person name="Yuanyuan C."/>
            <person name="Jingyan G."/>
            <person name="Wenjun H."/>
        </authorList>
    </citation>
    <scope>NUCLEOTIDE SEQUENCE [LARGE SCALE GENOMIC DNA]</scope>
    <source>
        <strain evidence="2 3">YS10</strain>
    </source>
</reference>
<feature type="domain" description="Ppx/GppA phosphatase N-terminal" evidence="1">
    <location>
        <begin position="19"/>
        <end position="301"/>
    </location>
</feature>
<evidence type="ECO:0000259" key="1">
    <source>
        <dbReference type="Pfam" id="PF02541"/>
    </source>
</evidence>
<dbReference type="PANTHER" id="PTHR30005">
    <property type="entry name" value="EXOPOLYPHOSPHATASE"/>
    <property type="match status" value="1"/>
</dbReference>
<dbReference type="InterPro" id="IPR043129">
    <property type="entry name" value="ATPase_NBD"/>
</dbReference>
<name>A0ABX8GT81_9BACT</name>
<dbReference type="EMBL" id="CP076128">
    <property type="protein sequence ID" value="QWG06618.1"/>
    <property type="molecule type" value="Genomic_DNA"/>
</dbReference>
<protein>
    <submittedName>
        <fullName evidence="2">Phosphatase</fullName>
    </submittedName>
</protein>
<dbReference type="Gene3D" id="3.30.420.150">
    <property type="entry name" value="Exopolyphosphatase. Domain 2"/>
    <property type="match status" value="1"/>
</dbReference>
<evidence type="ECO:0000313" key="3">
    <source>
        <dbReference type="Proteomes" id="UP000682802"/>
    </source>
</evidence>
<accession>A0ABX8GT81</accession>
<dbReference type="Proteomes" id="UP000682802">
    <property type="component" value="Chromosome 1"/>
</dbReference>